<dbReference type="EMBL" id="JASBWV010000004">
    <property type="protein sequence ID" value="KAJ9126844.1"/>
    <property type="molecule type" value="Genomic_DNA"/>
</dbReference>
<proteinExistence type="predicted"/>
<evidence type="ECO:0000313" key="2">
    <source>
        <dbReference type="Proteomes" id="UP001234202"/>
    </source>
</evidence>
<evidence type="ECO:0000313" key="1">
    <source>
        <dbReference type="EMBL" id="KAJ9126844.1"/>
    </source>
</evidence>
<accession>A0ACC2XTQ2</accession>
<organism evidence="1 2">
    <name type="scientific">Naganishia onofrii</name>
    <dbReference type="NCBI Taxonomy" id="1851511"/>
    <lineage>
        <taxon>Eukaryota</taxon>
        <taxon>Fungi</taxon>
        <taxon>Dikarya</taxon>
        <taxon>Basidiomycota</taxon>
        <taxon>Agaricomycotina</taxon>
        <taxon>Tremellomycetes</taxon>
        <taxon>Filobasidiales</taxon>
        <taxon>Filobasidiaceae</taxon>
        <taxon>Naganishia</taxon>
    </lineage>
</organism>
<dbReference type="Proteomes" id="UP001234202">
    <property type="component" value="Unassembled WGS sequence"/>
</dbReference>
<gene>
    <name evidence="1" type="ORF">QFC24_001877</name>
</gene>
<protein>
    <submittedName>
        <fullName evidence="1">Uncharacterized protein</fullName>
    </submittedName>
</protein>
<name>A0ACC2XTQ2_9TREE</name>
<sequence>MAKQQGGADIDQFLGKSKGSSGDNVLSSDLNNDSYGSSGSGNNQYSEQNQDRGASDQDDAASSNELRGQRGDAGVMGDKSKADTRERDNDYSGYSGEDCKFTLTSRLALLAMWLIRPRPLAFSHCIRGLGS</sequence>
<keyword evidence="2" id="KW-1185">Reference proteome</keyword>
<reference evidence="1" key="1">
    <citation type="submission" date="2023-04" db="EMBL/GenBank/DDBJ databases">
        <title>Draft Genome sequencing of Naganishia species isolated from polar environments using Oxford Nanopore Technology.</title>
        <authorList>
            <person name="Leo P."/>
            <person name="Venkateswaran K."/>
        </authorList>
    </citation>
    <scope>NUCLEOTIDE SEQUENCE</scope>
    <source>
        <strain evidence="1">DBVPG 5303</strain>
    </source>
</reference>
<comment type="caution">
    <text evidence="1">The sequence shown here is derived from an EMBL/GenBank/DDBJ whole genome shotgun (WGS) entry which is preliminary data.</text>
</comment>